<evidence type="ECO:0000313" key="2">
    <source>
        <dbReference type="EMBL" id="SFJ43467.1"/>
    </source>
</evidence>
<evidence type="ECO:0000259" key="1">
    <source>
        <dbReference type="Pfam" id="PF14028"/>
    </source>
</evidence>
<proteinExistence type="predicted"/>
<name>A0A1I3RDS3_9BACL</name>
<keyword evidence="3" id="KW-1185">Reference proteome</keyword>
<dbReference type="Proteomes" id="UP000199545">
    <property type="component" value="Unassembled WGS sequence"/>
</dbReference>
<protein>
    <submittedName>
        <fullName evidence="2">Thiopeptide-type bacteriocin biosynthesis domain-containing protein</fullName>
    </submittedName>
</protein>
<dbReference type="Pfam" id="PF14028">
    <property type="entry name" value="Lant_dehydr_C"/>
    <property type="match status" value="1"/>
</dbReference>
<gene>
    <name evidence="2" type="ORF">SAMN05421852_109111</name>
</gene>
<accession>A0A1I3RDS3</accession>
<organism evidence="2 3">
    <name type="scientific">Thermoflavimicrobium dichotomicum</name>
    <dbReference type="NCBI Taxonomy" id="46223"/>
    <lineage>
        <taxon>Bacteria</taxon>
        <taxon>Bacillati</taxon>
        <taxon>Bacillota</taxon>
        <taxon>Bacilli</taxon>
        <taxon>Bacillales</taxon>
        <taxon>Thermoactinomycetaceae</taxon>
        <taxon>Thermoflavimicrobium</taxon>
    </lineage>
</organism>
<sequence>MQRFNASRIDKESFGVISIIDILENFGLKPEEQLRFLDQIVDHREYRDDFRKNRKWYLRLGDSENDWEGLRNEVEGEIVYSLLKMRSNIIRKYGQMVRLYEKEGELYNDVNDLIHSVIHLHLNRLIGTDREKEKKIMTLARHTLRDLEYFRKTK</sequence>
<dbReference type="AlphaFoldDB" id="A0A1I3RDS3"/>
<dbReference type="EMBL" id="FORR01000009">
    <property type="protein sequence ID" value="SFJ43467.1"/>
    <property type="molecule type" value="Genomic_DNA"/>
</dbReference>
<dbReference type="NCBIfam" id="TIGR03891">
    <property type="entry name" value="thiopep_ocin"/>
    <property type="match status" value="1"/>
</dbReference>
<dbReference type="InterPro" id="IPR023809">
    <property type="entry name" value="Thiopep_bacteriocin_synth_dom"/>
</dbReference>
<dbReference type="STRING" id="46223.SAMN05421852_109111"/>
<dbReference type="OrthoDB" id="1273722at2"/>
<reference evidence="2 3" key="1">
    <citation type="submission" date="2016-10" db="EMBL/GenBank/DDBJ databases">
        <authorList>
            <person name="de Groot N.N."/>
        </authorList>
    </citation>
    <scope>NUCLEOTIDE SEQUENCE [LARGE SCALE GENOMIC DNA]</scope>
    <source>
        <strain evidence="2 3">DSM 44778</strain>
    </source>
</reference>
<feature type="domain" description="Thiopeptide-type bacteriocin biosynthesis" evidence="1">
    <location>
        <begin position="10"/>
        <end position="144"/>
    </location>
</feature>
<evidence type="ECO:0000313" key="3">
    <source>
        <dbReference type="Proteomes" id="UP000199545"/>
    </source>
</evidence>